<dbReference type="Gramene" id="CDF37493">
    <property type="protein sequence ID" value="CDF37493"/>
    <property type="gene ID" value="CHC_T00005777001"/>
</dbReference>
<reference evidence="3" key="1">
    <citation type="journal article" date="2013" name="Proc. Natl. Acad. Sci. U.S.A.">
        <title>Genome structure and metabolic features in the red seaweed Chondrus crispus shed light on evolution of the Archaeplastida.</title>
        <authorList>
            <person name="Collen J."/>
            <person name="Porcel B."/>
            <person name="Carre W."/>
            <person name="Ball S.G."/>
            <person name="Chaparro C."/>
            <person name="Tonon T."/>
            <person name="Barbeyron T."/>
            <person name="Michel G."/>
            <person name="Noel B."/>
            <person name="Valentin K."/>
            <person name="Elias M."/>
            <person name="Artiguenave F."/>
            <person name="Arun A."/>
            <person name="Aury J.M."/>
            <person name="Barbosa-Neto J.F."/>
            <person name="Bothwell J.H."/>
            <person name="Bouget F.Y."/>
            <person name="Brillet L."/>
            <person name="Cabello-Hurtado F."/>
            <person name="Capella-Gutierrez S."/>
            <person name="Charrier B."/>
            <person name="Cladiere L."/>
            <person name="Cock J.M."/>
            <person name="Coelho S.M."/>
            <person name="Colleoni C."/>
            <person name="Czjzek M."/>
            <person name="Da Silva C."/>
            <person name="Delage L."/>
            <person name="Denoeud F."/>
            <person name="Deschamps P."/>
            <person name="Dittami S.M."/>
            <person name="Gabaldon T."/>
            <person name="Gachon C.M."/>
            <person name="Groisillier A."/>
            <person name="Herve C."/>
            <person name="Jabbari K."/>
            <person name="Katinka M."/>
            <person name="Kloareg B."/>
            <person name="Kowalczyk N."/>
            <person name="Labadie K."/>
            <person name="Leblanc C."/>
            <person name="Lopez P.J."/>
            <person name="McLachlan D.H."/>
            <person name="Meslet-Cladiere L."/>
            <person name="Moustafa A."/>
            <person name="Nehr Z."/>
            <person name="Nyvall Collen P."/>
            <person name="Panaud O."/>
            <person name="Partensky F."/>
            <person name="Poulain J."/>
            <person name="Rensing S.A."/>
            <person name="Rousvoal S."/>
            <person name="Samson G."/>
            <person name="Symeonidi A."/>
            <person name="Weissenbach J."/>
            <person name="Zambounis A."/>
            <person name="Wincker P."/>
            <person name="Boyen C."/>
        </authorList>
    </citation>
    <scope>NUCLEOTIDE SEQUENCE [LARGE SCALE GENOMIC DNA]</scope>
    <source>
        <strain evidence="3">cv. Stackhouse</strain>
    </source>
</reference>
<dbReference type="KEGG" id="ccp:CHC_T00005777001"/>
<proteinExistence type="predicted"/>
<feature type="compositionally biased region" description="Basic and acidic residues" evidence="1">
    <location>
        <begin position="13"/>
        <end position="25"/>
    </location>
</feature>
<dbReference type="RefSeq" id="XP_005717364.1">
    <property type="nucleotide sequence ID" value="XM_005717307.1"/>
</dbReference>
<keyword evidence="3" id="KW-1185">Reference proteome</keyword>
<feature type="region of interest" description="Disordered" evidence="1">
    <location>
        <begin position="1"/>
        <end position="25"/>
    </location>
</feature>
<accession>R7QID8</accession>
<evidence type="ECO:0000313" key="3">
    <source>
        <dbReference type="Proteomes" id="UP000012073"/>
    </source>
</evidence>
<evidence type="ECO:0000313" key="2">
    <source>
        <dbReference type="EMBL" id="CDF37493.1"/>
    </source>
</evidence>
<gene>
    <name evidence="2" type="ORF">CHC_T00005777001</name>
</gene>
<dbReference type="GeneID" id="17325079"/>
<dbReference type="Proteomes" id="UP000012073">
    <property type="component" value="Unassembled WGS sequence"/>
</dbReference>
<evidence type="ECO:0000256" key="1">
    <source>
        <dbReference type="SAM" id="MobiDB-lite"/>
    </source>
</evidence>
<protein>
    <submittedName>
        <fullName evidence="2">Uncharacterized protein</fullName>
    </submittedName>
</protein>
<dbReference type="AlphaFoldDB" id="R7QID8"/>
<name>R7QID8_CHOCR</name>
<dbReference type="EMBL" id="HG001844">
    <property type="protein sequence ID" value="CDF37493.1"/>
    <property type="molecule type" value="Genomic_DNA"/>
</dbReference>
<organism evidence="2 3">
    <name type="scientific">Chondrus crispus</name>
    <name type="common">Carrageen Irish moss</name>
    <name type="synonym">Polymorpha crispa</name>
    <dbReference type="NCBI Taxonomy" id="2769"/>
    <lineage>
        <taxon>Eukaryota</taxon>
        <taxon>Rhodophyta</taxon>
        <taxon>Florideophyceae</taxon>
        <taxon>Rhodymeniophycidae</taxon>
        <taxon>Gigartinales</taxon>
        <taxon>Gigartinaceae</taxon>
        <taxon>Chondrus</taxon>
    </lineage>
</organism>
<sequence length="25" mass="2631">MIPLGSEGSGRMTLKEGKPCADEHS</sequence>